<gene>
    <name evidence="2" type="ORF">ACFR9U_04175</name>
</gene>
<accession>A0ABD6CA74</accession>
<sequence>MCAERLRPSGLGVAIGVLLAMTRVPGVASGHDPGTSSAQSPVAFGVVVSLSVLVSFLVGLGVVTRRRARPAQTPSPSQPQWIVWLVVALGALGLVAAGVDRGRYAVVGGVAGISLAWLVRNRALTDCGPCADSTFGAILTHRTVEGVLVAGVYTADAGLGLAAVALLTGHAVVETVAVGGLYATASRGWGLVGVTAPQLGFATGAVVGTAGTDLLPPAASALLVAGIGGVLLTSGLIELGRADGTVVPERMKLGES</sequence>
<keyword evidence="1" id="KW-0472">Membrane</keyword>
<name>A0ABD6CA74_9EURY</name>
<dbReference type="AlphaFoldDB" id="A0ABD6CA74"/>
<feature type="transmembrane region" description="Helical" evidence="1">
    <location>
        <begin position="81"/>
        <end position="97"/>
    </location>
</feature>
<dbReference type="EMBL" id="JBHUDJ010000002">
    <property type="protein sequence ID" value="MFD1586167.1"/>
    <property type="molecule type" value="Genomic_DNA"/>
</dbReference>
<keyword evidence="3" id="KW-1185">Reference proteome</keyword>
<keyword evidence="1" id="KW-1133">Transmembrane helix</keyword>
<proteinExistence type="predicted"/>
<comment type="caution">
    <text evidence="2">The sequence shown here is derived from an EMBL/GenBank/DDBJ whole genome shotgun (WGS) entry which is preliminary data.</text>
</comment>
<organism evidence="2 3">
    <name type="scientific">Halorientalis brevis</name>
    <dbReference type="NCBI Taxonomy" id="1126241"/>
    <lineage>
        <taxon>Archaea</taxon>
        <taxon>Methanobacteriati</taxon>
        <taxon>Methanobacteriota</taxon>
        <taxon>Stenosarchaea group</taxon>
        <taxon>Halobacteria</taxon>
        <taxon>Halobacteriales</taxon>
        <taxon>Haloarculaceae</taxon>
        <taxon>Halorientalis</taxon>
    </lineage>
</organism>
<dbReference type="Proteomes" id="UP001597119">
    <property type="component" value="Unassembled WGS sequence"/>
</dbReference>
<dbReference type="RefSeq" id="WP_247376436.1">
    <property type="nucleotide sequence ID" value="NZ_JALLGV010000002.1"/>
</dbReference>
<reference evidence="2 3" key="1">
    <citation type="journal article" date="2019" name="Int. J. Syst. Evol. Microbiol.">
        <title>The Global Catalogue of Microorganisms (GCM) 10K type strain sequencing project: providing services to taxonomists for standard genome sequencing and annotation.</title>
        <authorList>
            <consortium name="The Broad Institute Genomics Platform"/>
            <consortium name="The Broad Institute Genome Sequencing Center for Infectious Disease"/>
            <person name="Wu L."/>
            <person name="Ma J."/>
        </authorList>
    </citation>
    <scope>NUCLEOTIDE SEQUENCE [LARGE SCALE GENOMIC DNA]</scope>
    <source>
        <strain evidence="2 3">CGMCC 1.12125</strain>
    </source>
</reference>
<keyword evidence="1" id="KW-0812">Transmembrane</keyword>
<evidence type="ECO:0000313" key="2">
    <source>
        <dbReference type="EMBL" id="MFD1586167.1"/>
    </source>
</evidence>
<protein>
    <submittedName>
        <fullName evidence="2">Uncharacterized protein</fullName>
    </submittedName>
</protein>
<evidence type="ECO:0000313" key="3">
    <source>
        <dbReference type="Proteomes" id="UP001597119"/>
    </source>
</evidence>
<evidence type="ECO:0000256" key="1">
    <source>
        <dbReference type="SAM" id="Phobius"/>
    </source>
</evidence>
<feature type="transmembrane region" description="Helical" evidence="1">
    <location>
        <begin position="40"/>
        <end position="60"/>
    </location>
</feature>